<sequence>MNYRKHGEHIDMNKFITKVGAALLVILIAAAGCSVAAEPETATTTNNVSTEGLFGTYEDEDLDATWDDASATHITLSDSASTIDGEGAVVNGSGIKITAAGTYVLTGMLTNGQVLISATANDKVRIILNGVTINNDTSAAIYVEQADKVIMTLASDTKNTISDGSTYTFADAATDEPNATIFSKDDLTINGDGQLTVTANYLNGIISKDDLIITGGTYAITANNNGIRGRDVLSILDGNFTITAKNDAIQSNNDTGEEGKGVINLDGGTYDLTADHDGVDAKNQLNISHGTYTVKSGGGSSQSANSSDTESYKGLKAASAIHITGGTFNIDAKDDAIHTNGDTNIEGGTFTLATGDDGIHSDNTTAISGGEITITKSYEGIEGSDITISGGTISIVSSDDGINAAGGSDGDTETGPFGGDQFAAGDYTLTISDGTVYVNAGGDGLDSNGDIVMTGGTVVVDGPEDNGNGALDYDGNYTISGGILIAAGSSGMAQAPGTDSSQASLGIYFNSTQSAGQTINISSSDGTNILSYTPSKSYSSVIVSAPELKNGSSYSVSTGGTDTGSTVNSLQTGGSYSNGSKLVDITLSSSVTLIDESGSAVQGGMGAPGGGMGGGPGGNRP</sequence>
<evidence type="ECO:0000313" key="4">
    <source>
        <dbReference type="Proteomes" id="UP000306912"/>
    </source>
</evidence>
<organism evidence="3 4">
    <name type="scientific">Culicoidibacter larvae</name>
    <dbReference type="NCBI Taxonomy" id="2579976"/>
    <lineage>
        <taxon>Bacteria</taxon>
        <taxon>Bacillati</taxon>
        <taxon>Bacillota</taxon>
        <taxon>Culicoidibacteria</taxon>
        <taxon>Culicoidibacterales</taxon>
        <taxon>Culicoidibacteraceae</taxon>
        <taxon>Culicoidibacter</taxon>
    </lineage>
</organism>
<dbReference type="Pfam" id="PF14262">
    <property type="entry name" value="Cthe_2159"/>
    <property type="match status" value="1"/>
</dbReference>
<dbReference type="InterPro" id="IPR025584">
    <property type="entry name" value="Cthe_2159"/>
</dbReference>
<feature type="chain" id="PRO_5024395542" evidence="2">
    <location>
        <begin position="37"/>
        <end position="621"/>
    </location>
</feature>
<reference evidence="3 4" key="1">
    <citation type="submission" date="2019-05" db="EMBL/GenBank/DDBJ databases">
        <title>Culicoidintestinum kansasii gen. nov., sp. nov. from the gastrointestinal tract of the biting midge, Culicoides sonorensis.</title>
        <authorList>
            <person name="Neupane S."/>
            <person name="Ghosh A."/>
            <person name="Gunther S."/>
            <person name="Martin K."/>
            <person name="Zurek L."/>
        </authorList>
    </citation>
    <scope>NUCLEOTIDE SEQUENCE [LARGE SCALE GENOMIC DNA]</scope>
    <source>
        <strain evidence="3 4">CS-1</strain>
    </source>
</reference>
<keyword evidence="2" id="KW-0732">Signal</keyword>
<feature type="region of interest" description="Disordered" evidence="1">
    <location>
        <begin position="598"/>
        <end position="621"/>
    </location>
</feature>
<evidence type="ECO:0000256" key="2">
    <source>
        <dbReference type="SAM" id="SignalP"/>
    </source>
</evidence>
<accession>A0A5R8QCK8</accession>
<dbReference type="InParanoid" id="A0A5R8QCK8"/>
<dbReference type="PROSITE" id="PS51257">
    <property type="entry name" value="PROKAR_LIPOPROTEIN"/>
    <property type="match status" value="1"/>
</dbReference>
<keyword evidence="4" id="KW-1185">Reference proteome</keyword>
<protein>
    <submittedName>
        <fullName evidence="3">Carbohydrate-binding domain-containing protein</fullName>
    </submittedName>
</protein>
<name>A0A5R8QCK8_9FIRM</name>
<evidence type="ECO:0000313" key="3">
    <source>
        <dbReference type="EMBL" id="TLG74299.1"/>
    </source>
</evidence>
<dbReference type="AlphaFoldDB" id="A0A5R8QCK8"/>
<dbReference type="OrthoDB" id="9812829at2"/>
<feature type="signal peptide" evidence="2">
    <location>
        <begin position="1"/>
        <end position="36"/>
    </location>
</feature>
<gene>
    <name evidence="3" type="ORF">FEZ08_06220</name>
</gene>
<proteinExistence type="predicted"/>
<comment type="caution">
    <text evidence="3">The sequence shown here is derived from an EMBL/GenBank/DDBJ whole genome shotgun (WGS) entry which is preliminary data.</text>
</comment>
<dbReference type="EMBL" id="VBWP01000004">
    <property type="protein sequence ID" value="TLG74299.1"/>
    <property type="molecule type" value="Genomic_DNA"/>
</dbReference>
<dbReference type="Proteomes" id="UP000306912">
    <property type="component" value="Unassembled WGS sequence"/>
</dbReference>
<feature type="compositionally biased region" description="Gly residues" evidence="1">
    <location>
        <begin position="601"/>
        <end position="621"/>
    </location>
</feature>
<evidence type="ECO:0000256" key="1">
    <source>
        <dbReference type="SAM" id="MobiDB-lite"/>
    </source>
</evidence>